<evidence type="ECO:0000313" key="3">
    <source>
        <dbReference type="Proteomes" id="UP000501914"/>
    </source>
</evidence>
<dbReference type="AlphaFoldDB" id="A0A6H0WU06"/>
<reference evidence="2 3" key="1">
    <citation type="submission" date="2020-02" db="EMBL/GenBank/DDBJ databases">
        <title>Genome sequencing, annotation and comparative genomic analysis of Bacillus tequilensis EA-CB0015, an effective biological control agent against Pseudocercospora fijiensis in banana plants.</title>
        <authorList>
            <person name="Cuellar-Gaviria T.Z."/>
            <person name="Ju K.-S."/>
            <person name="Villegas-Escobar V."/>
        </authorList>
    </citation>
    <scope>NUCLEOTIDE SEQUENCE [LARGE SCALE GENOMIC DNA]</scope>
    <source>
        <strain evidence="2 3">EA-CB0015</strain>
    </source>
</reference>
<dbReference type="Proteomes" id="UP000501914">
    <property type="component" value="Chromosome"/>
</dbReference>
<dbReference type="KEGG" id="bteq:G4P54_10875"/>
<keyword evidence="3" id="KW-1185">Reference proteome</keyword>
<gene>
    <name evidence="2" type="ORF">G4P54_10875</name>
</gene>
<accession>A0A6H0WU06</accession>
<feature type="compositionally biased region" description="Polar residues" evidence="1">
    <location>
        <begin position="1"/>
        <end position="11"/>
    </location>
</feature>
<feature type="region of interest" description="Disordered" evidence="1">
    <location>
        <begin position="1"/>
        <end position="37"/>
    </location>
</feature>
<name>A0A6H0WU06_9BACI</name>
<proteinExistence type="predicted"/>
<dbReference type="EMBL" id="CP048852">
    <property type="protein sequence ID" value="QIW82205.1"/>
    <property type="molecule type" value="Genomic_DNA"/>
</dbReference>
<dbReference type="RefSeq" id="WP_167873866.1">
    <property type="nucleotide sequence ID" value="NZ_CP048852.1"/>
</dbReference>
<organism evidence="2 3">
    <name type="scientific">Bacillus tequilensis</name>
    <dbReference type="NCBI Taxonomy" id="227866"/>
    <lineage>
        <taxon>Bacteria</taxon>
        <taxon>Bacillati</taxon>
        <taxon>Bacillota</taxon>
        <taxon>Bacilli</taxon>
        <taxon>Bacillales</taxon>
        <taxon>Bacillaceae</taxon>
        <taxon>Bacillus</taxon>
    </lineage>
</organism>
<evidence type="ECO:0000313" key="2">
    <source>
        <dbReference type="EMBL" id="QIW82205.1"/>
    </source>
</evidence>
<evidence type="ECO:0000256" key="1">
    <source>
        <dbReference type="SAM" id="MobiDB-lite"/>
    </source>
</evidence>
<protein>
    <submittedName>
        <fullName evidence="2">Uncharacterized protein</fullName>
    </submittedName>
</protein>
<sequence>MGETETFQNCTELRKTYPNGVPNSRPAYYQSKMGRDP</sequence>